<name>A0A2X4VKD3_LEDLE</name>
<dbReference type="SUPFAM" id="SSF55729">
    <property type="entry name" value="Acyl-CoA N-acyltransferases (Nat)"/>
    <property type="match status" value="1"/>
</dbReference>
<accession>A0A2X4VKD3</accession>
<dbReference type="PANTHER" id="PTHR41700">
    <property type="entry name" value="GCN5-RELATED N-ACETYLTRANSFERASE"/>
    <property type="match status" value="1"/>
</dbReference>
<dbReference type="KEGG" id="blen:NCTC4824_00521"/>
<dbReference type="Pfam" id="PF00583">
    <property type="entry name" value="Acetyltransf_1"/>
    <property type="match status" value="1"/>
</dbReference>
<gene>
    <name evidence="2" type="ORF">NCTC4824_00521</name>
</gene>
<dbReference type="InterPro" id="IPR038764">
    <property type="entry name" value="GNAT_N_AcTrfase_prd"/>
</dbReference>
<protein>
    <submittedName>
        <fullName evidence="2">Uncharacterized conserved protein</fullName>
    </submittedName>
</protein>
<dbReference type="CDD" id="cd04301">
    <property type="entry name" value="NAT_SF"/>
    <property type="match status" value="1"/>
</dbReference>
<keyword evidence="3" id="KW-1185">Reference proteome</keyword>
<dbReference type="InterPro" id="IPR016181">
    <property type="entry name" value="Acyl_CoA_acyltransferase"/>
</dbReference>
<evidence type="ECO:0000313" key="2">
    <source>
        <dbReference type="EMBL" id="SQI52636.1"/>
    </source>
</evidence>
<dbReference type="STRING" id="1348624.GCA_001591545_02687"/>
<dbReference type="InterPro" id="IPR000182">
    <property type="entry name" value="GNAT_dom"/>
</dbReference>
<dbReference type="GO" id="GO:0016747">
    <property type="term" value="F:acyltransferase activity, transferring groups other than amino-acyl groups"/>
    <property type="evidence" value="ECO:0007669"/>
    <property type="project" value="InterPro"/>
</dbReference>
<sequence length="268" mass="30943">MSVAVEVRELYDTKEMKQVHILEDMVWKGDSIPTHQTITAIKNGGLMLGAFIEGELVGFNYSFPGFLNGEIYLCSHNMGIHPEHRGKGIGSMLKDVQREKASEMGYELITWTFDPLETRNAYLNLSKLRAVCNTYIENCYGEVNDGLNNGLPTDRFKVEWWINSEYLQTQYEKETPSTIIPWEMTKNDLPQLSDFDSIPNDERILVPVPANFQVLKRIDPNLGLKWRIKTREIFQTLFNKGYIAISLERSNNEPIHYYVLVKRTSLNI</sequence>
<dbReference type="RefSeq" id="WP_066142835.1">
    <property type="nucleotide sequence ID" value="NZ_CBCSGM010000002.1"/>
</dbReference>
<dbReference type="EMBL" id="LS483476">
    <property type="protein sequence ID" value="SQI52636.1"/>
    <property type="molecule type" value="Genomic_DNA"/>
</dbReference>
<evidence type="ECO:0000259" key="1">
    <source>
        <dbReference type="PROSITE" id="PS51186"/>
    </source>
</evidence>
<feature type="domain" description="N-acetyltransferase" evidence="1">
    <location>
        <begin position="5"/>
        <end position="165"/>
    </location>
</feature>
<dbReference type="PANTHER" id="PTHR41700:SF1">
    <property type="entry name" value="N-ACETYLTRANSFERASE DOMAIN-CONTAINING PROTEIN"/>
    <property type="match status" value="1"/>
</dbReference>
<dbReference type="Proteomes" id="UP000249134">
    <property type="component" value="Chromosome 1"/>
</dbReference>
<dbReference type="Gene3D" id="3.40.630.30">
    <property type="match status" value="1"/>
</dbReference>
<evidence type="ECO:0000313" key="3">
    <source>
        <dbReference type="Proteomes" id="UP000249134"/>
    </source>
</evidence>
<dbReference type="AlphaFoldDB" id="A0A2X4VKD3"/>
<reference evidence="2 3" key="1">
    <citation type="submission" date="2018-06" db="EMBL/GenBank/DDBJ databases">
        <authorList>
            <consortium name="Pathogen Informatics"/>
            <person name="Doyle S."/>
        </authorList>
    </citation>
    <scope>NUCLEOTIDE SEQUENCE [LARGE SCALE GENOMIC DNA]</scope>
    <source>
        <strain evidence="2 3">NCTC4824</strain>
    </source>
</reference>
<dbReference type="PROSITE" id="PS51186">
    <property type="entry name" value="GNAT"/>
    <property type="match status" value="1"/>
</dbReference>
<organism evidence="2 3">
    <name type="scientific">Lederbergia lenta</name>
    <name type="common">Bacillus lentus</name>
    <dbReference type="NCBI Taxonomy" id="1467"/>
    <lineage>
        <taxon>Bacteria</taxon>
        <taxon>Bacillati</taxon>
        <taxon>Bacillota</taxon>
        <taxon>Bacilli</taxon>
        <taxon>Bacillales</taxon>
        <taxon>Bacillaceae</taxon>
        <taxon>Lederbergia</taxon>
    </lineage>
</organism>
<proteinExistence type="predicted"/>